<dbReference type="Proteomes" id="UP000190274">
    <property type="component" value="Chromosome F"/>
</dbReference>
<name>A0A1G4JKL0_9SACH</name>
<dbReference type="OrthoDB" id="4061195at2759"/>
<dbReference type="AlphaFoldDB" id="A0A1G4JKL0"/>
<protein>
    <submittedName>
        <fullName evidence="1">LADA_0F08152g1_1</fullName>
    </submittedName>
</protein>
<sequence>MQTSSFNTTNILLVRSRFAARWNTAAANAARKVHPVSQLSIELANELKAHQNSLSAFNLFKNRLYEVSQSLQDTRFTLQRSFGLNSVLVQLLQASRKDLNNPSENDSQLPPNPYEILCLMCEYGLARDSHFQIVFEHLIALNAPQDVLGLWVKYLETLAENPKMVISTYANHHANNLALASIGYLMLPGNSPNLAELAQVLNLGEKTEQLPLPRIRYIIDTLNMDSVTRKNAKERFSRLVLEFSQTCKLEFEKQLQRLDQVQDVQNLFQGLKTAAQASGQQLSTDTFATFMNKFIELNKPQQAIAAFNTAKEAGILDISLKNALLVAVANIPVYGRDVREQKIKRIEAVWNTYILTSSGAIGVDSYIALVTALGESRNFQHMQQLWNNEIPIALKSDQSLTEAYLLFQSYRKNFSLEGIQSQLPEKIGSIKLANQVLLKMIEERRLEADINQFYRKHFSDPDAPLKADDTTLALKMYSNYTYTKDAEFQFMRSISKSKNDVRATSAIFKKFSEICPDIEVTRALFNEIQTPLDAKKYGYMITAESKAGNINACEDIFKRFAQDTKSMNNITRSILDPIIDAVCEQCIQDKSAAKLEKINIYATFAKRAQKSLSFAAASRILHTLAILSKTMHGGFTTQQNDILMALLQDIHSMKNFTPSKRDIDVLIQNKISVPKSTL</sequence>
<organism evidence="1 2">
    <name type="scientific">Lachancea dasiensis</name>
    <dbReference type="NCBI Taxonomy" id="1072105"/>
    <lineage>
        <taxon>Eukaryota</taxon>
        <taxon>Fungi</taxon>
        <taxon>Dikarya</taxon>
        <taxon>Ascomycota</taxon>
        <taxon>Saccharomycotina</taxon>
        <taxon>Saccharomycetes</taxon>
        <taxon>Saccharomycetales</taxon>
        <taxon>Saccharomycetaceae</taxon>
        <taxon>Lachancea</taxon>
    </lineage>
</organism>
<keyword evidence="2" id="KW-1185">Reference proteome</keyword>
<evidence type="ECO:0000313" key="2">
    <source>
        <dbReference type="Proteomes" id="UP000190274"/>
    </source>
</evidence>
<reference evidence="1 2" key="1">
    <citation type="submission" date="2016-03" db="EMBL/GenBank/DDBJ databases">
        <authorList>
            <person name="Devillers H."/>
        </authorList>
    </citation>
    <scope>NUCLEOTIDE SEQUENCE [LARGE SCALE GENOMIC DNA]</scope>
    <source>
        <strain evidence="1">CBS 10888</strain>
    </source>
</reference>
<proteinExistence type="predicted"/>
<accession>A0A1G4JKL0</accession>
<evidence type="ECO:0000313" key="1">
    <source>
        <dbReference type="EMBL" id="SCU91108.1"/>
    </source>
</evidence>
<dbReference type="EMBL" id="LT598458">
    <property type="protein sequence ID" value="SCU91108.1"/>
    <property type="molecule type" value="Genomic_DNA"/>
</dbReference>
<gene>
    <name evidence="1" type="ORF">LADA_0F08152G</name>
</gene>